<evidence type="ECO:0000313" key="9">
    <source>
        <dbReference type="Proteomes" id="UP000000376"/>
    </source>
</evidence>
<dbReference type="GO" id="GO:0005737">
    <property type="term" value="C:cytoplasm"/>
    <property type="evidence" value="ECO:0007669"/>
    <property type="project" value="TreeGrafter"/>
</dbReference>
<dbReference type="GO" id="GO:0004308">
    <property type="term" value="F:exo-alpha-sialidase activity"/>
    <property type="evidence" value="ECO:0007669"/>
    <property type="project" value="UniProtKB-EC"/>
</dbReference>
<dbReference type="Proteomes" id="UP000000376">
    <property type="component" value="Chromosome"/>
</dbReference>
<dbReference type="OrthoDB" id="7294637at2"/>
<dbReference type="PANTHER" id="PTHR10628">
    <property type="entry name" value="SIALIDASE"/>
    <property type="match status" value="1"/>
</dbReference>
<dbReference type="InterPro" id="IPR011040">
    <property type="entry name" value="Sialidase"/>
</dbReference>
<dbReference type="AlphaFoldDB" id="D7BK24"/>
<dbReference type="SUPFAM" id="SSF50939">
    <property type="entry name" value="Sialidases"/>
    <property type="match status" value="1"/>
</dbReference>
<dbReference type="EMBL" id="CP002045">
    <property type="protein sequence ID" value="ADH93004.1"/>
    <property type="molecule type" value="Genomic_DNA"/>
</dbReference>
<dbReference type="HOGENOM" id="CLU_333359_0_0_11"/>
<dbReference type="EC" id="3.2.1.18" evidence="3"/>
<evidence type="ECO:0000259" key="7">
    <source>
        <dbReference type="Pfam" id="PF13088"/>
    </source>
</evidence>
<gene>
    <name evidence="8" type="ordered locus">Arch_1299</name>
</gene>
<evidence type="ECO:0000256" key="2">
    <source>
        <dbReference type="ARBA" id="ARBA00009348"/>
    </source>
</evidence>
<dbReference type="eggNOG" id="COG4409">
    <property type="taxonomic scope" value="Bacteria"/>
</dbReference>
<comment type="similarity">
    <text evidence="2">Belongs to the glycosyl hydrolase 33 family.</text>
</comment>
<keyword evidence="6" id="KW-0732">Signal</keyword>
<dbReference type="GO" id="GO:0006689">
    <property type="term" value="P:ganglioside catabolic process"/>
    <property type="evidence" value="ECO:0007669"/>
    <property type="project" value="TreeGrafter"/>
</dbReference>
<dbReference type="eggNOG" id="COG3064">
    <property type="taxonomic scope" value="Bacteria"/>
</dbReference>
<dbReference type="InterPro" id="IPR036278">
    <property type="entry name" value="Sialidase_sf"/>
</dbReference>
<dbReference type="STRING" id="644284.Arch_1299"/>
<keyword evidence="5" id="KW-0812">Transmembrane</keyword>
<protein>
    <recommendedName>
        <fullName evidence="3">exo-alpha-sialidase</fullName>
        <ecNumber evidence="3">3.2.1.18</ecNumber>
    </recommendedName>
</protein>
<keyword evidence="9" id="KW-1185">Reference proteome</keyword>
<organism evidence="8 9">
    <name type="scientific">Arcanobacterium haemolyticum (strain ATCC 9345 / DSM 20595 / CCM 5947 / CCUG 17215 / LMG 16163 / NBRC 15585 / NCTC 8452 / 11018)</name>
    <dbReference type="NCBI Taxonomy" id="644284"/>
    <lineage>
        <taxon>Bacteria</taxon>
        <taxon>Bacillati</taxon>
        <taxon>Actinomycetota</taxon>
        <taxon>Actinomycetes</taxon>
        <taxon>Actinomycetales</taxon>
        <taxon>Actinomycetaceae</taxon>
        <taxon>Arcanobacterium</taxon>
    </lineage>
</organism>
<dbReference type="Pfam" id="PF13088">
    <property type="entry name" value="BNR_2"/>
    <property type="match status" value="1"/>
</dbReference>
<dbReference type="KEGG" id="ahe:Arch_1299"/>
<dbReference type="GO" id="GO:0016020">
    <property type="term" value="C:membrane"/>
    <property type="evidence" value="ECO:0007669"/>
    <property type="project" value="TreeGrafter"/>
</dbReference>
<evidence type="ECO:0000256" key="4">
    <source>
        <dbReference type="SAM" id="MobiDB-lite"/>
    </source>
</evidence>
<feature type="region of interest" description="Disordered" evidence="4">
    <location>
        <begin position="600"/>
        <end position="630"/>
    </location>
</feature>
<dbReference type="InterPro" id="IPR026856">
    <property type="entry name" value="Sialidase_fam"/>
</dbReference>
<evidence type="ECO:0000256" key="1">
    <source>
        <dbReference type="ARBA" id="ARBA00000427"/>
    </source>
</evidence>
<evidence type="ECO:0000313" key="8">
    <source>
        <dbReference type="EMBL" id="ADH93004.1"/>
    </source>
</evidence>
<proteinExistence type="inferred from homology"/>
<accession>D7BK24</accession>
<evidence type="ECO:0000256" key="5">
    <source>
        <dbReference type="SAM" id="Phobius"/>
    </source>
</evidence>
<reference evidence="8 9" key="1">
    <citation type="journal article" date="2010" name="Stand. Genomic Sci.">
        <title>Complete genome sequence of Arcanobacterium haemolyticum type strain (11018).</title>
        <authorList>
            <person name="Yasawong M."/>
            <person name="Teshima H."/>
            <person name="Lapidus A."/>
            <person name="Nolan M."/>
            <person name="Lucas S."/>
            <person name="Glavina Del Rio T."/>
            <person name="Tice H."/>
            <person name="Cheng J."/>
            <person name="Bruce D."/>
            <person name="Detter C."/>
            <person name="Tapia R."/>
            <person name="Han C."/>
            <person name="Goodwin L."/>
            <person name="Pitluck S."/>
            <person name="Liolios K."/>
            <person name="Ivanova N."/>
            <person name="Mavromatis K."/>
            <person name="Mikhailova N."/>
            <person name="Pati A."/>
            <person name="Chen A."/>
            <person name="Palaniappan K."/>
            <person name="Land M."/>
            <person name="Hauser L."/>
            <person name="Chang Y."/>
            <person name="Jeffries C."/>
            <person name="Rohde M."/>
            <person name="Sikorski J."/>
            <person name="Pukall R."/>
            <person name="Goker M."/>
            <person name="Woyke T."/>
            <person name="Bristow J."/>
            <person name="Eisen J."/>
            <person name="Markowitz V."/>
            <person name="Hugenholtz P."/>
            <person name="Kyrpides N."/>
            <person name="Klenk H."/>
        </authorList>
    </citation>
    <scope>NUCLEOTIDE SEQUENCE [LARGE SCALE GENOMIC DNA]</scope>
    <source>
        <strain evidence="9">ATCC 9345 / DSM 20595 / CCUG 17215 / LMG 16163 / NBRC 15585 / NCTC 8452 / 11018</strain>
    </source>
</reference>
<dbReference type="GO" id="GO:0009313">
    <property type="term" value="P:oligosaccharide catabolic process"/>
    <property type="evidence" value="ECO:0007669"/>
    <property type="project" value="TreeGrafter"/>
</dbReference>
<dbReference type="CAZy" id="GH33">
    <property type="family name" value="Glycoside Hydrolase Family 33"/>
</dbReference>
<feature type="signal peptide" evidence="6">
    <location>
        <begin position="1"/>
        <end position="27"/>
    </location>
</feature>
<evidence type="ECO:0000256" key="3">
    <source>
        <dbReference type="ARBA" id="ARBA00012733"/>
    </source>
</evidence>
<feature type="chain" id="PRO_5005672028" description="exo-alpha-sialidase" evidence="6">
    <location>
        <begin position="28"/>
        <end position="857"/>
    </location>
</feature>
<dbReference type="Gene3D" id="2.120.10.10">
    <property type="match status" value="1"/>
</dbReference>
<dbReference type="CDD" id="cd15482">
    <property type="entry name" value="Sialidase_non-viral"/>
    <property type="match status" value="1"/>
</dbReference>
<comment type="catalytic activity">
    <reaction evidence="1">
        <text>Hydrolysis of alpha-(2-&gt;3)-, alpha-(2-&gt;6)-, alpha-(2-&gt;8)- glycosidic linkages of terminal sialic acid residues in oligosaccharides, glycoproteins, glycolipids, colominic acid and synthetic substrates.</text>
        <dbReference type="EC" id="3.2.1.18"/>
    </reaction>
</comment>
<keyword evidence="5" id="KW-1133">Transmembrane helix</keyword>
<sequence length="857" mass="92191">MRKFTSRLVAGIATMGLLIAPALPASASSEVINKRTLVNHAKTVGDAGTAYLAVDNGPEDDVVRVGETISFESRFQSGLSEIVYVKATSEALGDTQADKCSWRGVPYNSGAQLRQIPAKDGYWCVQKPSYKVKEADLEHPTKTFDITYNVYKDANASGKPFSTLTVKKTVKIQKAIENPGEKDGPKDVLLAKANDFDFPVHRIPALAKAPNGNLLAAWDGRPAVYSNNDSPNPNTILLRISKDNGETWEPVQKIASGQLRDKASGKKQIGYSDPSFVVDNVSGKVFAFFVKSYDQGIAGSRSGVDPEDPNVIHAVYVVSENNGESWSAPKDVTGILAEGYKQHARFATSGAGIQLKYGDHPGRLIQQYLVVNNGQDGNWGSGEHQAVSLYSDDNGKTWHSGKPVGTTMDENKVVELSDGKVLLSSRQFHHRGGRHYAISSDGGINYQMDYTNDNRLADPQNNASIIRAFPEAKKGSALAKVLLSSHANSRKHYDRVNGTISYSLDDGATWTNGSVFKPGKMQYSVMTALGNDAYGILYEGNDSTIVYKKVDLNWISPELAKYAEDHKADLGNADSEAAEKIKKLEDEIADLKAKLEAANQAKDEAEKAAKKAEEEKRDADREKVKAETAKREVEAKLKKAEGDKADLEKRVAELEGDIAKAEEAKKAADKAVEEANAAKKKAEEEAAELKAKNAELEKKLKEAGKAEIPLVPLTPAEPTPAPEPQPAPAISMVSDKVAVGSQVVFTGTGFTPDAKVKVAVHSTAVELGEYVADKDGKITVTWTVPAGFELGAHKVIFTAGDKTVEKSFTVVAPEKPVPTKPAAPGLAKTGVTLGLVAGLATLSIMAGVVAVRRRHEV</sequence>
<dbReference type="RefSeq" id="WP_013170496.1">
    <property type="nucleotide sequence ID" value="NC_014218.1"/>
</dbReference>
<feature type="transmembrane region" description="Helical" evidence="5">
    <location>
        <begin position="830"/>
        <end position="851"/>
    </location>
</feature>
<name>D7BK24_ARCHD</name>
<evidence type="ECO:0000256" key="6">
    <source>
        <dbReference type="SAM" id="SignalP"/>
    </source>
</evidence>
<dbReference type="PANTHER" id="PTHR10628:SF30">
    <property type="entry name" value="EXO-ALPHA-SIALIDASE"/>
    <property type="match status" value="1"/>
</dbReference>
<feature type="domain" description="Sialidase" evidence="7">
    <location>
        <begin position="212"/>
        <end position="530"/>
    </location>
</feature>
<keyword evidence="5" id="KW-0472">Membrane</keyword>